<dbReference type="Proteomes" id="UP000324800">
    <property type="component" value="Unassembled WGS sequence"/>
</dbReference>
<dbReference type="SUPFAM" id="SSF56672">
    <property type="entry name" value="DNA/RNA polymerases"/>
    <property type="match status" value="1"/>
</dbReference>
<evidence type="ECO:0000256" key="1">
    <source>
        <dbReference type="SAM" id="MobiDB-lite"/>
    </source>
</evidence>
<dbReference type="InterPro" id="IPR043502">
    <property type="entry name" value="DNA/RNA_pol_sf"/>
</dbReference>
<comment type="caution">
    <text evidence="2">The sequence shown here is derived from an EMBL/GenBank/DDBJ whole genome shotgun (WGS) entry which is preliminary data.</text>
</comment>
<dbReference type="EMBL" id="SNRW01017110">
    <property type="protein sequence ID" value="KAA6368680.1"/>
    <property type="molecule type" value="Genomic_DNA"/>
</dbReference>
<evidence type="ECO:0000313" key="2">
    <source>
        <dbReference type="EMBL" id="KAA6368680.1"/>
    </source>
</evidence>
<gene>
    <name evidence="2" type="ORF">EZS28_035794</name>
</gene>
<evidence type="ECO:0000313" key="3">
    <source>
        <dbReference type="Proteomes" id="UP000324800"/>
    </source>
</evidence>
<name>A0A5J4UF13_9EUKA</name>
<organism evidence="2 3">
    <name type="scientific">Streblomastix strix</name>
    <dbReference type="NCBI Taxonomy" id="222440"/>
    <lineage>
        <taxon>Eukaryota</taxon>
        <taxon>Metamonada</taxon>
        <taxon>Preaxostyla</taxon>
        <taxon>Oxymonadida</taxon>
        <taxon>Streblomastigidae</taxon>
        <taxon>Streblomastix</taxon>
    </lineage>
</organism>
<sequence length="325" mass="37527">MEETLQPQPDTGMGGKPIRYLEAWKLVTGVEFIQKWFFLLFKSEDSEKRLQERLRICPFLGSRDEETEFTEKMEEELRESIIEQIHPEQAKWFNPTFIIPKPNQNWRKILDASALNKEIQTIHFKMNGTVQVRDLIRKGDWTTAQQLLAAQDNEEQLNQQRQEIEVIDLEQNTQQNIENIPKNEQGDTKIGNQQSTQSDATHTPQTGAPDNLLHQQVGQNEDLNNMAEQKPFQPTQNFTGLLNLTHQTSLSMTGSLNEQQQQLSLSLSPSSSSITQINQNQQLSQRQSLFVTDHNHQFIRGIQQSKYIPIEEAVNRLPLLSEDPK</sequence>
<proteinExistence type="predicted"/>
<feature type="compositionally biased region" description="Polar residues" evidence="1">
    <location>
        <begin position="190"/>
        <end position="212"/>
    </location>
</feature>
<feature type="region of interest" description="Disordered" evidence="1">
    <location>
        <begin position="179"/>
        <end position="212"/>
    </location>
</feature>
<dbReference type="AlphaFoldDB" id="A0A5J4UF13"/>
<reference evidence="2 3" key="1">
    <citation type="submission" date="2019-03" db="EMBL/GenBank/DDBJ databases">
        <title>Single cell metagenomics reveals metabolic interactions within the superorganism composed of flagellate Streblomastix strix and complex community of Bacteroidetes bacteria on its surface.</title>
        <authorList>
            <person name="Treitli S.C."/>
            <person name="Kolisko M."/>
            <person name="Husnik F."/>
            <person name="Keeling P."/>
            <person name="Hampl V."/>
        </authorList>
    </citation>
    <scope>NUCLEOTIDE SEQUENCE [LARGE SCALE GENOMIC DNA]</scope>
    <source>
        <strain evidence="2">ST1C</strain>
    </source>
</reference>
<accession>A0A5J4UF13</accession>
<dbReference type="Gene3D" id="3.10.10.10">
    <property type="entry name" value="HIV Type 1 Reverse Transcriptase, subunit A, domain 1"/>
    <property type="match status" value="1"/>
</dbReference>
<protein>
    <submittedName>
        <fullName evidence="2">Uncharacterized protein</fullName>
    </submittedName>
</protein>